<protein>
    <recommendedName>
        <fullName evidence="1">Putative membrane protein insertion efficiency factor</fullName>
    </recommendedName>
</protein>
<dbReference type="EMBL" id="MEVI01000001">
    <property type="protein sequence ID" value="OGC55918.1"/>
    <property type="molecule type" value="Genomic_DNA"/>
</dbReference>
<proteinExistence type="inferred from homology"/>
<dbReference type="PANTHER" id="PTHR33383">
    <property type="entry name" value="MEMBRANE PROTEIN INSERTION EFFICIENCY FACTOR-RELATED"/>
    <property type="match status" value="1"/>
</dbReference>
<evidence type="ECO:0000256" key="1">
    <source>
        <dbReference type="HAMAP-Rule" id="MF_00386"/>
    </source>
</evidence>
<dbReference type="HAMAP" id="MF_00386">
    <property type="entry name" value="UPF0161_YidD"/>
    <property type="match status" value="1"/>
</dbReference>
<dbReference type="GO" id="GO:0005886">
    <property type="term" value="C:plasma membrane"/>
    <property type="evidence" value="ECO:0007669"/>
    <property type="project" value="UniProtKB-SubCell"/>
</dbReference>
<dbReference type="SMART" id="SM01234">
    <property type="entry name" value="Haemolytic"/>
    <property type="match status" value="1"/>
</dbReference>
<dbReference type="Pfam" id="PF01809">
    <property type="entry name" value="YidD"/>
    <property type="match status" value="1"/>
</dbReference>
<dbReference type="AlphaFoldDB" id="A0A1F4VG55"/>
<comment type="function">
    <text evidence="1">Could be involved in insertion of integral membrane proteins into the membrane.</text>
</comment>
<evidence type="ECO:0000313" key="3">
    <source>
        <dbReference type="Proteomes" id="UP000176504"/>
    </source>
</evidence>
<comment type="similarity">
    <text evidence="1">Belongs to the UPF0161 family.</text>
</comment>
<gene>
    <name evidence="2" type="ORF">A3A78_02670</name>
</gene>
<name>A0A1F4VG55_UNCKA</name>
<dbReference type="NCBIfam" id="TIGR00278">
    <property type="entry name" value="membrane protein insertion efficiency factor YidD"/>
    <property type="match status" value="1"/>
</dbReference>
<dbReference type="PANTHER" id="PTHR33383:SF1">
    <property type="entry name" value="MEMBRANE PROTEIN INSERTION EFFICIENCY FACTOR-RELATED"/>
    <property type="match status" value="1"/>
</dbReference>
<sequence>MKKYLLNLIRFYQKYLSLDQGMLRDLLFPNSSIRICRFYPSCSEYTYQAVEKYGILTGGLKGLLRVLRCNPLSKGGEDPLL</sequence>
<keyword evidence="1" id="KW-0472">Membrane</keyword>
<organism evidence="2 3">
    <name type="scientific">candidate division WWE3 bacterium RIFCSPLOWO2_01_FULL_41_18</name>
    <dbReference type="NCBI Taxonomy" id="1802625"/>
    <lineage>
        <taxon>Bacteria</taxon>
        <taxon>Katanobacteria</taxon>
    </lineage>
</organism>
<evidence type="ECO:0000313" key="2">
    <source>
        <dbReference type="EMBL" id="OGC55918.1"/>
    </source>
</evidence>
<reference evidence="2 3" key="1">
    <citation type="journal article" date="2016" name="Nat. Commun.">
        <title>Thousands of microbial genomes shed light on interconnected biogeochemical processes in an aquifer system.</title>
        <authorList>
            <person name="Anantharaman K."/>
            <person name="Brown C.T."/>
            <person name="Hug L.A."/>
            <person name="Sharon I."/>
            <person name="Castelle C.J."/>
            <person name="Probst A.J."/>
            <person name="Thomas B.C."/>
            <person name="Singh A."/>
            <person name="Wilkins M.J."/>
            <person name="Karaoz U."/>
            <person name="Brodie E.L."/>
            <person name="Williams K.H."/>
            <person name="Hubbard S.S."/>
            <person name="Banfield J.F."/>
        </authorList>
    </citation>
    <scope>NUCLEOTIDE SEQUENCE [LARGE SCALE GENOMIC DNA]</scope>
</reference>
<dbReference type="Proteomes" id="UP000176504">
    <property type="component" value="Unassembled WGS sequence"/>
</dbReference>
<accession>A0A1F4VG55</accession>
<dbReference type="InterPro" id="IPR002696">
    <property type="entry name" value="Membr_insert_effic_factor_YidD"/>
</dbReference>
<comment type="subcellular location">
    <subcellularLocation>
        <location evidence="1">Cell membrane</location>
        <topology evidence="1">Peripheral membrane protein</topology>
        <orientation evidence="1">Cytoplasmic side</orientation>
    </subcellularLocation>
</comment>
<keyword evidence="1" id="KW-1003">Cell membrane</keyword>
<comment type="caution">
    <text evidence="2">The sequence shown here is derived from an EMBL/GenBank/DDBJ whole genome shotgun (WGS) entry which is preliminary data.</text>
</comment>